<evidence type="ECO:0000313" key="2">
    <source>
        <dbReference type="Proteomes" id="UP000219439"/>
    </source>
</evidence>
<dbReference type="EMBL" id="OBEL01000007">
    <property type="protein sequence ID" value="SNZ21155.1"/>
    <property type="molecule type" value="Genomic_DNA"/>
</dbReference>
<accession>A0A285PHG2</accession>
<proteinExistence type="predicted"/>
<dbReference type="AlphaFoldDB" id="A0A285PHG2"/>
<organism evidence="1 2">
    <name type="scientific">Cohaesibacter gelatinilyticus</name>
    <dbReference type="NCBI Taxonomy" id="372072"/>
    <lineage>
        <taxon>Bacteria</taxon>
        <taxon>Pseudomonadati</taxon>
        <taxon>Pseudomonadota</taxon>
        <taxon>Alphaproteobacteria</taxon>
        <taxon>Hyphomicrobiales</taxon>
        <taxon>Cohaesibacteraceae</taxon>
    </lineage>
</organism>
<evidence type="ECO:0000313" key="1">
    <source>
        <dbReference type="EMBL" id="SNZ21155.1"/>
    </source>
</evidence>
<dbReference type="Proteomes" id="UP000219439">
    <property type="component" value="Unassembled WGS sequence"/>
</dbReference>
<reference evidence="1 2" key="1">
    <citation type="submission" date="2017-09" db="EMBL/GenBank/DDBJ databases">
        <authorList>
            <person name="Ehlers B."/>
            <person name="Leendertz F.H."/>
        </authorList>
    </citation>
    <scope>NUCLEOTIDE SEQUENCE [LARGE SCALE GENOMIC DNA]</scope>
    <source>
        <strain evidence="1 2">DSM 18289</strain>
    </source>
</reference>
<keyword evidence="2" id="KW-1185">Reference proteome</keyword>
<gene>
    <name evidence="1" type="ORF">SAMN06265368_4272</name>
</gene>
<protein>
    <submittedName>
        <fullName evidence="1">Uncharacterized protein</fullName>
    </submittedName>
</protein>
<sequence>MSDARSTDRADKISTRKKLLKAVHPELEEFFESKEAERLVKQNVARREKVHLRSKKRLRRKGLDHPLDLTRLNKELEAADLPLKRAMEKHRELLQQRPEIPVTISHEPLSPASNGPEFYLAMQATADGNHISVDHFRLGIGFFSDLSDFLSDQEAWLQGLQSSVSVERLSYNSLPAKLVLEEYETEDTYIRYGSGNNGFRAELFLQPSIYDALLGVLPQHEETEQFRGVLGLALRPFVVARIKCAPFSAPEKKKFEPGTPIADAISKTIEIEQITFTHLELLDDAEDVRDADFVSKDQKKYRTTDQWHVVQTKAPASENATSKQEVHPATKFIIKAGFWSVALYLLYIKIF</sequence>
<name>A0A285PHG2_9HYPH</name>